<evidence type="ECO:0000313" key="2">
    <source>
        <dbReference type="Proteomes" id="UP000199403"/>
    </source>
</evidence>
<dbReference type="RefSeq" id="WP_143057708.1">
    <property type="nucleotide sequence ID" value="NZ_FNZH01000009.1"/>
</dbReference>
<dbReference type="STRING" id="1416801.SAMN05192553_10912"/>
<organism evidence="1 2">
    <name type="scientific">Cyclobacterium xiamenense</name>
    <dbReference type="NCBI Taxonomy" id="1297121"/>
    <lineage>
        <taxon>Bacteria</taxon>
        <taxon>Pseudomonadati</taxon>
        <taxon>Bacteroidota</taxon>
        <taxon>Cytophagia</taxon>
        <taxon>Cytophagales</taxon>
        <taxon>Cyclobacteriaceae</taxon>
        <taxon>Cyclobacterium</taxon>
    </lineage>
</organism>
<dbReference type="Proteomes" id="UP000199403">
    <property type="component" value="Unassembled WGS sequence"/>
</dbReference>
<accession>A0A1H7AYW0</accession>
<reference evidence="2" key="1">
    <citation type="submission" date="2016-10" db="EMBL/GenBank/DDBJ databases">
        <authorList>
            <person name="Varghese N."/>
            <person name="Submissions S."/>
        </authorList>
    </citation>
    <scope>NUCLEOTIDE SEQUENCE [LARGE SCALE GENOMIC DNA]</scope>
    <source>
        <strain evidence="2">IBRC-M 10761</strain>
    </source>
</reference>
<name>A0A1H7AYW0_9BACT</name>
<evidence type="ECO:0000313" key="1">
    <source>
        <dbReference type="EMBL" id="SEJ70448.1"/>
    </source>
</evidence>
<sequence>MFKEQTSISEFLNYLDKSINSEFAKEVTVQLTTIFYYSFTLQGIRIKRIDLDDFMKPLSQSVEMKSYFHNSEYNFDADAFRSFYGGYNQKEILNYTHFAINNQFKEIIETENDAIFIFYVLKIFGDVIDKNIIN</sequence>
<dbReference type="EMBL" id="FNZH01000009">
    <property type="protein sequence ID" value="SEJ70448.1"/>
    <property type="molecule type" value="Genomic_DNA"/>
</dbReference>
<proteinExistence type="predicted"/>
<keyword evidence="2" id="KW-1185">Reference proteome</keyword>
<protein>
    <submittedName>
        <fullName evidence="1">Uncharacterized protein</fullName>
    </submittedName>
</protein>
<dbReference type="AlphaFoldDB" id="A0A1H7AYW0"/>
<gene>
    <name evidence="1" type="ORF">SAMN05192553_10912</name>
</gene>